<keyword evidence="1 4" id="KW-0479">Metal-binding</keyword>
<evidence type="ECO:0000256" key="1">
    <source>
        <dbReference type="ARBA" id="ARBA00022723"/>
    </source>
</evidence>
<dbReference type="SMART" id="SM00356">
    <property type="entry name" value="ZnF_C3H1"/>
    <property type="match status" value="2"/>
</dbReference>
<evidence type="ECO:0000259" key="6">
    <source>
        <dbReference type="PROSITE" id="PS50103"/>
    </source>
</evidence>
<feature type="zinc finger region" description="C3H1-type" evidence="4">
    <location>
        <begin position="137"/>
        <end position="164"/>
    </location>
</feature>
<protein>
    <submittedName>
        <fullName evidence="7">LANO_0E09604g1_1</fullName>
    </submittedName>
</protein>
<keyword evidence="2 4" id="KW-0863">Zinc-finger</keyword>
<proteinExistence type="predicted"/>
<dbReference type="SUPFAM" id="SSF90229">
    <property type="entry name" value="CCCH zinc finger"/>
    <property type="match status" value="1"/>
</dbReference>
<dbReference type="GO" id="GO:0008270">
    <property type="term" value="F:zinc ion binding"/>
    <property type="evidence" value="ECO:0007669"/>
    <property type="project" value="UniProtKB-KW"/>
</dbReference>
<keyword evidence="3 4" id="KW-0862">Zinc</keyword>
<accession>A0A1G4JVW6</accession>
<dbReference type="GO" id="GO:0000209">
    <property type="term" value="P:protein polyubiquitination"/>
    <property type="evidence" value="ECO:0007669"/>
    <property type="project" value="InterPro"/>
</dbReference>
<feature type="domain" description="C3H1-type" evidence="6">
    <location>
        <begin position="137"/>
        <end position="164"/>
    </location>
</feature>
<dbReference type="OrthoDB" id="411372at2759"/>
<dbReference type="Gene3D" id="4.10.1000.10">
    <property type="entry name" value="Zinc finger, CCCH-type"/>
    <property type="match status" value="1"/>
</dbReference>
<dbReference type="Proteomes" id="UP000189911">
    <property type="component" value="Chromosome E"/>
</dbReference>
<name>A0A1G4JVW6_9SACH</name>
<organism evidence="7 8">
    <name type="scientific">Lachancea nothofagi CBS 11611</name>
    <dbReference type="NCBI Taxonomy" id="1266666"/>
    <lineage>
        <taxon>Eukaryota</taxon>
        <taxon>Fungi</taxon>
        <taxon>Dikarya</taxon>
        <taxon>Ascomycota</taxon>
        <taxon>Saccharomycotina</taxon>
        <taxon>Saccharomycetes</taxon>
        <taxon>Saccharomycetales</taxon>
        <taxon>Saccharomycetaceae</taxon>
        <taxon>Lachancea</taxon>
    </lineage>
</organism>
<dbReference type="PANTHER" id="PTHR11224:SF10">
    <property type="entry name" value="IP09428P-RELATED"/>
    <property type="match status" value="1"/>
</dbReference>
<dbReference type="EMBL" id="LT598451">
    <property type="protein sequence ID" value="SCU95192.1"/>
    <property type="molecule type" value="Genomic_DNA"/>
</dbReference>
<gene>
    <name evidence="7" type="ORF">LANO_0E09604G</name>
</gene>
<evidence type="ECO:0000313" key="7">
    <source>
        <dbReference type="EMBL" id="SCU95192.1"/>
    </source>
</evidence>
<feature type="compositionally biased region" description="Low complexity" evidence="5">
    <location>
        <begin position="60"/>
        <end position="79"/>
    </location>
</feature>
<feature type="region of interest" description="Disordered" evidence="5">
    <location>
        <begin position="195"/>
        <end position="246"/>
    </location>
</feature>
<evidence type="ECO:0000313" key="8">
    <source>
        <dbReference type="Proteomes" id="UP000189911"/>
    </source>
</evidence>
<dbReference type="Pfam" id="PF00642">
    <property type="entry name" value="zf-CCCH"/>
    <property type="match status" value="1"/>
</dbReference>
<feature type="compositionally biased region" description="Polar residues" evidence="5">
    <location>
        <begin position="20"/>
        <end position="38"/>
    </location>
</feature>
<keyword evidence="8" id="KW-1185">Reference proteome</keyword>
<dbReference type="InterPro" id="IPR045072">
    <property type="entry name" value="MKRN-like"/>
</dbReference>
<dbReference type="GO" id="GO:0061630">
    <property type="term" value="F:ubiquitin protein ligase activity"/>
    <property type="evidence" value="ECO:0007669"/>
    <property type="project" value="InterPro"/>
</dbReference>
<reference evidence="8" key="1">
    <citation type="submission" date="2016-03" db="EMBL/GenBank/DDBJ databases">
        <authorList>
            <person name="Devillers Hugo."/>
        </authorList>
    </citation>
    <scope>NUCLEOTIDE SEQUENCE [LARGE SCALE GENOMIC DNA]</scope>
</reference>
<sequence>MAHRASKNKSNNRPFVFGTPSKTKASSQRNANGSSTGIEQGKPHPSSAGHKRTPDHSSSGDEGSPSSSSDLTGSPTSPLEQQAFSLNQQRAIFEHRLITKNSAPQKNYSHVPCRFFRQGTCQAGESCPFSHSLNLLAADATPCKYFERGHCRFGTKCANAHILANGTRVNPVRQFNINREQNAVPIPMRDSSLLQSTRSKNGHQGQSPQAMSYTSPTAAMSSALRTPNLNSQGPFFSTFTPQQPNLASDSAIDEEEDLYQDIDGEDFIPGELSDLLTPKELERRNSRSSLTRKLSFTDHSSNVPSATTTLFGSTTEQLYGYEPLPSTANSYSGLSSTASTEYSPSASAATFGYAAPAFNYTYQQDQRQMKSMWGPSDAWPSSNANVNQLSLDLTRVKIHEEKEGKGNIRPVAVEDGRDMHQYYLGDLHQRV</sequence>
<dbReference type="Pfam" id="PF14608">
    <property type="entry name" value="zf-CCCH_2"/>
    <property type="match status" value="1"/>
</dbReference>
<dbReference type="InterPro" id="IPR036855">
    <property type="entry name" value="Znf_CCCH_sf"/>
</dbReference>
<evidence type="ECO:0000256" key="3">
    <source>
        <dbReference type="ARBA" id="ARBA00022833"/>
    </source>
</evidence>
<dbReference type="InterPro" id="IPR000571">
    <property type="entry name" value="Znf_CCCH"/>
</dbReference>
<evidence type="ECO:0000256" key="2">
    <source>
        <dbReference type="ARBA" id="ARBA00022771"/>
    </source>
</evidence>
<evidence type="ECO:0000256" key="5">
    <source>
        <dbReference type="SAM" id="MobiDB-lite"/>
    </source>
</evidence>
<dbReference type="AlphaFoldDB" id="A0A1G4JVW6"/>
<feature type="region of interest" description="Disordered" evidence="5">
    <location>
        <begin position="1"/>
        <end position="79"/>
    </location>
</feature>
<feature type="domain" description="C3H1-type" evidence="6">
    <location>
        <begin position="107"/>
        <end position="134"/>
    </location>
</feature>
<dbReference type="PANTHER" id="PTHR11224">
    <property type="entry name" value="MAKORIN-RELATED"/>
    <property type="match status" value="1"/>
</dbReference>
<evidence type="ECO:0000256" key="4">
    <source>
        <dbReference type="PROSITE-ProRule" id="PRU00723"/>
    </source>
</evidence>
<feature type="zinc finger region" description="C3H1-type" evidence="4">
    <location>
        <begin position="107"/>
        <end position="134"/>
    </location>
</feature>
<dbReference type="PROSITE" id="PS50103">
    <property type="entry name" value="ZF_C3H1"/>
    <property type="match status" value="2"/>
</dbReference>